<feature type="domain" description="DUF659" evidence="14">
    <location>
        <begin position="584"/>
        <end position="656"/>
    </location>
</feature>
<organism evidence="17 18">
    <name type="scientific">Arabidopsis thaliana x Arabidopsis arenosa</name>
    <dbReference type="NCBI Taxonomy" id="1240361"/>
    <lineage>
        <taxon>Eukaryota</taxon>
        <taxon>Viridiplantae</taxon>
        <taxon>Streptophyta</taxon>
        <taxon>Embryophyta</taxon>
        <taxon>Tracheophyta</taxon>
        <taxon>Spermatophyta</taxon>
        <taxon>Magnoliopsida</taxon>
        <taxon>eudicotyledons</taxon>
        <taxon>Gunneridae</taxon>
        <taxon>Pentapetalae</taxon>
        <taxon>rosids</taxon>
        <taxon>malvids</taxon>
        <taxon>Brassicales</taxon>
        <taxon>Brassicaceae</taxon>
        <taxon>Camelineae</taxon>
        <taxon>Arabidopsis</taxon>
    </lineage>
</organism>
<keyword evidence="8 13" id="KW-1133">Transmembrane helix</keyword>
<evidence type="ECO:0000256" key="10">
    <source>
        <dbReference type="ARBA" id="ARBA00023170"/>
    </source>
</evidence>
<name>A0A8T2A4Y0_9BRAS</name>
<dbReference type="Pfam" id="PF23598">
    <property type="entry name" value="LRR_14"/>
    <property type="match status" value="2"/>
</dbReference>
<feature type="region of interest" description="Disordered" evidence="12">
    <location>
        <begin position="859"/>
        <end position="904"/>
    </location>
</feature>
<dbReference type="InterPro" id="IPR003591">
    <property type="entry name" value="Leu-rich_rpt_typical-subtyp"/>
</dbReference>
<dbReference type="PANTHER" id="PTHR48062">
    <property type="entry name" value="RECEPTOR-LIKE PROTEIN 14"/>
    <property type="match status" value="1"/>
</dbReference>
<dbReference type="Pfam" id="PF08263">
    <property type="entry name" value="LRRNT_2"/>
    <property type="match status" value="1"/>
</dbReference>
<dbReference type="SMART" id="SM00365">
    <property type="entry name" value="LRR_SD22"/>
    <property type="match status" value="11"/>
</dbReference>
<keyword evidence="7" id="KW-0677">Repeat</keyword>
<dbReference type="PROSITE" id="PS51450">
    <property type="entry name" value="LRR"/>
    <property type="match status" value="3"/>
</dbReference>
<dbReference type="EMBL" id="JAEFBK010000009">
    <property type="protein sequence ID" value="KAG7567725.1"/>
    <property type="molecule type" value="Genomic_DNA"/>
</dbReference>
<dbReference type="Proteomes" id="UP000694240">
    <property type="component" value="Chromosome 9"/>
</dbReference>
<evidence type="ECO:0000256" key="6">
    <source>
        <dbReference type="ARBA" id="ARBA00022729"/>
    </source>
</evidence>
<keyword evidence="4" id="KW-0433">Leucine-rich repeat</keyword>
<evidence type="ECO:0000259" key="14">
    <source>
        <dbReference type="Pfam" id="PF04937"/>
    </source>
</evidence>
<accession>A0A8T2A4Y0</accession>
<evidence type="ECO:0000256" key="1">
    <source>
        <dbReference type="ARBA" id="ARBA00004251"/>
    </source>
</evidence>
<comment type="caution">
    <text evidence="17">The sequence shown here is derived from an EMBL/GenBank/DDBJ whole genome shotgun (WGS) entry which is preliminary data.</text>
</comment>
<feature type="domain" description="Disease resistance R13L4/SHOC-2-like LRR" evidence="16">
    <location>
        <begin position="1163"/>
        <end position="1284"/>
    </location>
</feature>
<gene>
    <name evidence="17" type="ORF">ISN45_Aa04g005740</name>
</gene>
<keyword evidence="3" id="KW-1003">Cell membrane</keyword>
<evidence type="ECO:0000256" key="12">
    <source>
        <dbReference type="SAM" id="MobiDB-lite"/>
    </source>
</evidence>
<proteinExistence type="inferred from homology"/>
<evidence type="ECO:0000256" key="9">
    <source>
        <dbReference type="ARBA" id="ARBA00023136"/>
    </source>
</evidence>
<feature type="domain" description="Disease resistance R13L4/SHOC-2-like LRR" evidence="16">
    <location>
        <begin position="28"/>
        <end position="148"/>
    </location>
</feature>
<evidence type="ECO:0000256" key="13">
    <source>
        <dbReference type="SAM" id="Phobius"/>
    </source>
</evidence>
<feature type="domain" description="Leucine-rich repeat-containing N-terminal plant-type" evidence="15">
    <location>
        <begin position="918"/>
        <end position="964"/>
    </location>
</feature>
<keyword evidence="10" id="KW-0675">Receptor</keyword>
<dbReference type="GO" id="GO:0005886">
    <property type="term" value="C:plasma membrane"/>
    <property type="evidence" value="ECO:0007669"/>
    <property type="project" value="UniProtKB-SubCell"/>
</dbReference>
<comment type="subcellular location">
    <subcellularLocation>
        <location evidence="1">Cell membrane</location>
        <topology evidence="1">Single-pass type I membrane protein</topology>
    </subcellularLocation>
</comment>
<dbReference type="SMART" id="SM00369">
    <property type="entry name" value="LRR_TYP"/>
    <property type="match status" value="18"/>
</dbReference>
<keyword evidence="9 13" id="KW-0472">Membrane</keyword>
<evidence type="ECO:0000313" key="18">
    <source>
        <dbReference type="Proteomes" id="UP000694240"/>
    </source>
</evidence>
<keyword evidence="11" id="KW-0325">Glycoprotein</keyword>
<evidence type="ECO:0000256" key="11">
    <source>
        <dbReference type="ARBA" id="ARBA00023180"/>
    </source>
</evidence>
<evidence type="ECO:0000256" key="2">
    <source>
        <dbReference type="ARBA" id="ARBA00009592"/>
    </source>
</evidence>
<dbReference type="InterPro" id="IPR055414">
    <property type="entry name" value="LRR_R13L4/SHOC2-like"/>
</dbReference>
<evidence type="ECO:0000259" key="15">
    <source>
        <dbReference type="Pfam" id="PF08263"/>
    </source>
</evidence>
<dbReference type="PANTHER" id="PTHR48062:SF52">
    <property type="entry name" value="RECEPTOR-LIKE PROTEIN 8-RELATED"/>
    <property type="match status" value="1"/>
</dbReference>
<dbReference type="FunFam" id="3.80.10.10:FF:000041">
    <property type="entry name" value="LRR receptor-like serine/threonine-protein kinase ERECTA"/>
    <property type="match status" value="2"/>
</dbReference>
<evidence type="ECO:0000256" key="3">
    <source>
        <dbReference type="ARBA" id="ARBA00022475"/>
    </source>
</evidence>
<keyword evidence="18" id="KW-1185">Reference proteome</keyword>
<dbReference type="Pfam" id="PF04937">
    <property type="entry name" value="DUF659"/>
    <property type="match status" value="1"/>
</dbReference>
<evidence type="ECO:0000256" key="8">
    <source>
        <dbReference type="ARBA" id="ARBA00022989"/>
    </source>
</evidence>
<evidence type="ECO:0000313" key="17">
    <source>
        <dbReference type="EMBL" id="KAG7567725.1"/>
    </source>
</evidence>
<evidence type="ECO:0000256" key="4">
    <source>
        <dbReference type="ARBA" id="ARBA00022614"/>
    </source>
</evidence>
<feature type="transmembrane region" description="Helical" evidence="13">
    <location>
        <begin position="1864"/>
        <end position="1887"/>
    </location>
</feature>
<dbReference type="InterPro" id="IPR013210">
    <property type="entry name" value="LRR_N_plant-typ"/>
</dbReference>
<dbReference type="Pfam" id="PF00560">
    <property type="entry name" value="LRR_1"/>
    <property type="match status" value="7"/>
</dbReference>
<protein>
    <submittedName>
        <fullName evidence="17">Leucine-rich repeat</fullName>
    </submittedName>
</protein>
<evidence type="ECO:0000256" key="7">
    <source>
        <dbReference type="ARBA" id="ARBA00022737"/>
    </source>
</evidence>
<dbReference type="Pfam" id="PF13855">
    <property type="entry name" value="LRR_8"/>
    <property type="match status" value="2"/>
</dbReference>
<comment type="similarity">
    <text evidence="2">Belongs to the RLP family.</text>
</comment>
<dbReference type="InterPro" id="IPR001611">
    <property type="entry name" value="Leu-rich_rpt"/>
</dbReference>
<keyword evidence="5 13" id="KW-0812">Transmembrane</keyword>
<reference evidence="17 18" key="1">
    <citation type="submission" date="2020-12" db="EMBL/GenBank/DDBJ databases">
        <title>Concerted genomic and epigenomic changes stabilize Arabidopsis allopolyploids.</title>
        <authorList>
            <person name="Chen Z."/>
        </authorList>
    </citation>
    <scope>NUCLEOTIDE SEQUENCE [LARGE SCALE GENOMIC DNA]</scope>
    <source>
        <strain evidence="17">Allo738</strain>
        <tissue evidence="17">Leaf</tissue>
    </source>
</reference>
<evidence type="ECO:0000259" key="16">
    <source>
        <dbReference type="Pfam" id="PF23598"/>
    </source>
</evidence>
<dbReference type="InterPro" id="IPR051502">
    <property type="entry name" value="RLP_Defense_Trigger"/>
</dbReference>
<feature type="compositionally biased region" description="Polar residues" evidence="12">
    <location>
        <begin position="864"/>
        <end position="904"/>
    </location>
</feature>
<sequence>MDGSFPFKELKDLTNLELLDLSGNRFNGSMPGLKNFTNLEVLGLAETILDEGPIPIEVVCEMKNLRELDLRGNHFVGQLPICLGSLKNLRVLDLSSNQLSGNLPSSFSSLRSLQYLSLLDNNFTSLLSLNPLTNLTKLKVLKLSDMVQVETESTISSSSLNMPSLSSLDLSGNLFSGALPSHVNSSVLGKNLFLNDNNFTGPIPDTLLERVQILDLRNNKLSGSIPQFVNTQSIYILLLKGNNLTGSIPRQLCDMRNIRLLDLSYNKLNGFIPSCLYNLSFGLEGVGYTVDYSTAISATFFQSEFYKSTFVVEKFEASYSTFHEIEIKFATKQRYDSYIGKYGFNDGIVGYMYGMDLSSNELGGVIPVELGNLLKLRAMNLSHNFLSSSIPSSFSNLKDIESLDLSYNLLQGSIPYQITNLTSILPVRKHAVPVPSKYGSWTCIYCKKVTNGGVQRAKQHIVGGFRNVTQCSLVPCIVREEIKDFMLKKAEIKAITQMMPPPGTSYDDYDYEEEVEALASKRGQPPVKKCKGPMDRFVCPTPPDVLKGRKDNIKDIFGVCDKELRDRRNLGIEHVVLLRGPPLANMLFDHLDRMVEEVGEANVDQVVTDNASNYVKAGELLMAKRPHLYWTPCAPHCIDLILEDIGKIPQVKTVIKYCIFMNGYIYGHSSLVNMMRKFTNQGNLHIPAVTRFATSFITLAQYYRQRKNLRSFVNSQDWLYSKWPKEARARNVKRIILQDSFWHNVLYTLQLAVPLVKVLRLVDGEKKPAMGYIYEAMDRAKESIAGTFKGREEKYKEAFEIIDRRWNCHLHHPLHVAGYYLNPKFQYKAGAGVDCEEGQGSNQAPQRLASPCAIENGGLAMEGDSSNGNGTSENLEGCSTQYPMETSEGTQNEQVDDSTQMSRQKVQGKLHGCKSCIENERKALLELKNYMISRSVESVFGSVLPTWNNNKQSDCCRWKGIKCNHTSRRVIRLFFDDMYFNEQPLLNLSLLHPFEEVRSLNLSGLGYNGFFDDIEGYKSLRRLRNLEILDLSSNSFNNSIFPFLNTATSLTSLFLRWNVMGGAFPIKELKDLTNLELLDLRGNSFNSDMPGYKSLKRFKNLEILDLSSNRINQSIFPFLNTATSLKSLLLGWNFMYGAFPIIELKDLANLELLDLRGNSFNGSIPDLKNLTNLEALGLAENNPDGPIPIEVICEMKNLRELDLRANYIVGQLPLCLGSLKMLQVLDLSSNQLSGNLPSSFSNLESLEYLSLLDNNFTGLFSLNPLTNLTKLKVFKLSSTTDMVQVVTESNWQPKFQLSVVVLRLCSLEKIPSFLVYQYNLRLVDLSSNRLSGDIPTWLLVNNPELEVLQLQNNSFTFFQMPTIVHNLLVLDFSANNIGGLFPDNIGRQLPNLLHMNGSNNKFQGHFPSSMGEMKNLTFLDLSYNNLSGALPRSFVTGCFSLEYLKLSHNKFSGHILSRGTSFTSIVVLRMDNNLFTGKIGVGLLSSINTLQVLDMSNNCLTGAIPSWISKLPRSASLLLSNNFLEGTIPPSLLLMWLLDLSGNLLSGALPSQVNDTDFGRYLFLNNNNFTGPIPNTLLKSFEILDLRNNKLSGSIPQFVNTQSTSILLLRGNNLTGSIPRELCDLRRIRLLDLSGNKLNGFIPSCLFNLSFGLRGEEKKEGTSYFSILLNDILTKEFYKSKIVVEELVAYHFSFQEIEIKFASKQRYESYSGRSEFSNGILDFMNGMDLSNNELSGVIPEELGGLSKMQVLNLSHNFLSSSIPSSFSNLKDIESLDLSHNMLQGSIPHQLTSLTSLAVFDVSYNNLSGLIPQGRQFNTFNKESYLGNHLLCGPPTNRSCDAKKRSDEADNGRQEDEDESAVNMLIFYFSTASTYVTVLVGILILMCFDCSWRRAWLCIVDAFIASTKGMLP</sequence>
<evidence type="ECO:0000256" key="5">
    <source>
        <dbReference type="ARBA" id="ARBA00022692"/>
    </source>
</evidence>
<keyword evidence="6" id="KW-0732">Signal</keyword>
<dbReference type="InterPro" id="IPR007021">
    <property type="entry name" value="DUF659"/>
</dbReference>
<dbReference type="FunFam" id="3.80.10.10:FF:001347">
    <property type="entry name" value="LRR receptor-like serine/threonine-protein kinase GSO2"/>
    <property type="match status" value="1"/>
</dbReference>